<name>A0ABV5X734_9MICO</name>
<evidence type="ECO:0000313" key="1">
    <source>
        <dbReference type="EMBL" id="MFB9777948.1"/>
    </source>
</evidence>
<dbReference type="Gene3D" id="1.10.520.40">
    <property type="entry name" value="CRISPR-associated protein Cse2"/>
    <property type="match status" value="1"/>
</dbReference>
<dbReference type="Proteomes" id="UP001589707">
    <property type="component" value="Unassembled WGS sequence"/>
</dbReference>
<dbReference type="CDD" id="cd09731">
    <property type="entry name" value="Cse2_I-E"/>
    <property type="match status" value="1"/>
</dbReference>
<keyword evidence="2" id="KW-1185">Reference proteome</keyword>
<proteinExistence type="predicted"/>
<reference evidence="1 2" key="1">
    <citation type="submission" date="2024-09" db="EMBL/GenBank/DDBJ databases">
        <authorList>
            <person name="Sun Q."/>
            <person name="Mori K."/>
        </authorList>
    </citation>
    <scope>NUCLEOTIDE SEQUENCE [LARGE SCALE GENOMIC DNA]</scope>
    <source>
        <strain evidence="1 2">JCM 11683</strain>
    </source>
</reference>
<evidence type="ECO:0000313" key="2">
    <source>
        <dbReference type="Proteomes" id="UP001589707"/>
    </source>
</evidence>
<accession>A0ABV5X734</accession>
<organism evidence="1 2">
    <name type="scientific">Brevibacterium otitidis</name>
    <dbReference type="NCBI Taxonomy" id="53364"/>
    <lineage>
        <taxon>Bacteria</taxon>
        <taxon>Bacillati</taxon>
        <taxon>Actinomycetota</taxon>
        <taxon>Actinomycetes</taxon>
        <taxon>Micrococcales</taxon>
        <taxon>Brevibacteriaceae</taxon>
        <taxon>Brevibacterium</taxon>
    </lineage>
</organism>
<sequence>MREAEASETDERPKRLDTAVRRAISRLQRERVEGDTSASRAALAQLRQAVDEEPGETPGAWERVMETIPPPYCGTTDEPSDGEWAVHLALTFYAVHQQGNTRPMHESGVSFGAACGRLVRGRTASTKARYDAALTATSFTARRYHLRSLIGLMSTDGITLDYGRFAQDLFLLQKPGHRSGIIRRWGRDFFHAYTLTPRTEEASAETELADTD</sequence>
<comment type="caution">
    <text evidence="1">The sequence shown here is derived from an EMBL/GenBank/DDBJ whole genome shotgun (WGS) entry which is preliminary data.</text>
</comment>
<dbReference type="RefSeq" id="WP_376841956.1">
    <property type="nucleotide sequence ID" value="NZ_JBHMAU010000132.1"/>
</dbReference>
<dbReference type="InterPro" id="IPR013382">
    <property type="entry name" value="CRISPR-assoc_prot_Cse2"/>
</dbReference>
<gene>
    <name evidence="1" type="primary">casB</name>
    <name evidence="1" type="synonym">cse2</name>
    <name evidence="1" type="ORF">ACFFN1_16345</name>
</gene>
<dbReference type="NCBIfam" id="TIGR02548">
    <property type="entry name" value="casB_cse2"/>
    <property type="match status" value="1"/>
</dbReference>
<dbReference type="EMBL" id="JBHMAU010000132">
    <property type="protein sequence ID" value="MFB9777948.1"/>
    <property type="molecule type" value="Genomic_DNA"/>
</dbReference>
<protein>
    <submittedName>
        <fullName evidence="1">Type I-E CRISPR-associated protein Cse2/CasB</fullName>
    </submittedName>
</protein>
<dbReference type="Pfam" id="PF09485">
    <property type="entry name" value="CRISPR_Cse2"/>
    <property type="match status" value="1"/>
</dbReference>
<dbReference type="InterPro" id="IPR038287">
    <property type="entry name" value="Cse2_sf"/>
</dbReference>